<keyword evidence="1" id="KW-0472">Membrane</keyword>
<keyword evidence="1" id="KW-1133">Transmembrane helix</keyword>
<reference evidence="2" key="1">
    <citation type="submission" date="2022-12" db="EMBL/GenBank/DDBJ databases">
        <authorList>
            <person name="Petersen C."/>
        </authorList>
    </citation>
    <scope>NUCLEOTIDE SEQUENCE</scope>
    <source>
        <strain evidence="2">IBT 35673</strain>
    </source>
</reference>
<protein>
    <submittedName>
        <fullName evidence="2">Uncharacterized protein</fullName>
    </submittedName>
</protein>
<feature type="transmembrane region" description="Helical" evidence="1">
    <location>
        <begin position="284"/>
        <end position="307"/>
    </location>
</feature>
<name>A0A9W9US20_PENBR</name>
<evidence type="ECO:0000313" key="2">
    <source>
        <dbReference type="EMBL" id="KAJ5352706.1"/>
    </source>
</evidence>
<reference evidence="2" key="2">
    <citation type="journal article" date="2023" name="IMA Fungus">
        <title>Comparative genomic study of the Penicillium genus elucidates a diverse pangenome and 15 lateral gene transfer events.</title>
        <authorList>
            <person name="Petersen C."/>
            <person name="Sorensen T."/>
            <person name="Nielsen M.R."/>
            <person name="Sondergaard T.E."/>
            <person name="Sorensen J.L."/>
            <person name="Fitzpatrick D.A."/>
            <person name="Frisvad J.C."/>
            <person name="Nielsen K.L."/>
        </authorList>
    </citation>
    <scope>NUCLEOTIDE SEQUENCE</scope>
    <source>
        <strain evidence="2">IBT 35673</strain>
    </source>
</reference>
<evidence type="ECO:0000313" key="3">
    <source>
        <dbReference type="Proteomes" id="UP001147695"/>
    </source>
</evidence>
<organism evidence="2 3">
    <name type="scientific">Penicillium brevicompactum</name>
    <dbReference type="NCBI Taxonomy" id="5074"/>
    <lineage>
        <taxon>Eukaryota</taxon>
        <taxon>Fungi</taxon>
        <taxon>Dikarya</taxon>
        <taxon>Ascomycota</taxon>
        <taxon>Pezizomycotina</taxon>
        <taxon>Eurotiomycetes</taxon>
        <taxon>Eurotiomycetidae</taxon>
        <taxon>Eurotiales</taxon>
        <taxon>Aspergillaceae</taxon>
        <taxon>Penicillium</taxon>
    </lineage>
</organism>
<dbReference type="EMBL" id="JAPZBQ010000001">
    <property type="protein sequence ID" value="KAJ5352706.1"/>
    <property type="molecule type" value="Genomic_DNA"/>
</dbReference>
<feature type="transmembrane region" description="Helical" evidence="1">
    <location>
        <begin position="361"/>
        <end position="383"/>
    </location>
</feature>
<proteinExistence type="predicted"/>
<feature type="transmembrane region" description="Helical" evidence="1">
    <location>
        <begin position="338"/>
        <end position="355"/>
    </location>
</feature>
<sequence length="391" mass="44970">MTYREVIEVPDVFRILTCWACLDSQDVWFELLDPSGLVWPGVQRMKYDFAMGKLSDYGIIESRFHSGKKSLGSPGHDMQRSFHAWMRNRILDSTRDLSVRPPAFSAVFHSFQNLLRTPACYEGLLRVLPHASQCAHLVKDDRVYTDENNLIHLAKVFQHAGHGRSFRLSLFLSMLQFKNPAKAHLLTSEKLLQHALRKIDEAPSNGPDEESAGNSSTQRSLYRSKLMALYDLRSLYTLMSEYSKRQGVTVQLYALHRAQNNETEAQLEQRNVNRDIKHATQIRLFTRVVYIGAAFTFLEITLCILFLKDGMDLLQFLIAPYCFMGSWCVFMNGGRHRWKAFVVLVLATVAMGYQFRNLDIFILVLVGYQFVLMLLATLPSLYYQIRHGGTH</sequence>
<gene>
    <name evidence="2" type="ORF">N7452_001680</name>
</gene>
<dbReference type="Proteomes" id="UP001147695">
    <property type="component" value="Unassembled WGS sequence"/>
</dbReference>
<feature type="transmembrane region" description="Helical" evidence="1">
    <location>
        <begin position="313"/>
        <end position="331"/>
    </location>
</feature>
<keyword evidence="1" id="KW-0812">Transmembrane</keyword>
<dbReference type="AlphaFoldDB" id="A0A9W9US20"/>
<comment type="caution">
    <text evidence="2">The sequence shown here is derived from an EMBL/GenBank/DDBJ whole genome shotgun (WGS) entry which is preliminary data.</text>
</comment>
<accession>A0A9W9US20</accession>
<evidence type="ECO:0000256" key="1">
    <source>
        <dbReference type="SAM" id="Phobius"/>
    </source>
</evidence>